<evidence type="ECO:0000313" key="2">
    <source>
        <dbReference type="Proteomes" id="UP001268819"/>
    </source>
</evidence>
<keyword evidence="2" id="KW-1185">Reference proteome</keyword>
<accession>A0ABU1PSI7</accession>
<proteinExistence type="predicted"/>
<evidence type="ECO:0008006" key="3">
    <source>
        <dbReference type="Google" id="ProtNLM"/>
    </source>
</evidence>
<sequence>MNRPYARVASGEDSRYPPTYRRGMVAFYREHCQRLTRRPDVPVTHLLAESRVLGYSGSANLLDRYLRIGTTQSAASDRRALRPSMAFQCYLDQRRRVCQTSGSDL</sequence>
<name>A0ABU1PSI7_9PSEU</name>
<dbReference type="Proteomes" id="UP001268819">
    <property type="component" value="Unassembled WGS sequence"/>
</dbReference>
<reference evidence="1 2" key="1">
    <citation type="submission" date="2023-07" db="EMBL/GenBank/DDBJ databases">
        <title>Sequencing the genomes of 1000 actinobacteria strains.</title>
        <authorList>
            <person name="Klenk H.-P."/>
        </authorList>
    </citation>
    <scope>NUCLEOTIDE SEQUENCE [LARGE SCALE GENOMIC DNA]</scope>
    <source>
        <strain evidence="1 2">DSM 43749</strain>
    </source>
</reference>
<dbReference type="RefSeq" id="WP_310306467.1">
    <property type="nucleotide sequence ID" value="NZ_BAAAXB010000001.1"/>
</dbReference>
<dbReference type="EMBL" id="JAVDSG010000001">
    <property type="protein sequence ID" value="MDR6593612.1"/>
    <property type="molecule type" value="Genomic_DNA"/>
</dbReference>
<comment type="caution">
    <text evidence="1">The sequence shown here is derived from an EMBL/GenBank/DDBJ whole genome shotgun (WGS) entry which is preliminary data.</text>
</comment>
<gene>
    <name evidence="1" type="ORF">J2S66_001996</name>
</gene>
<protein>
    <recommendedName>
        <fullName evidence="3">Transposase</fullName>
    </recommendedName>
</protein>
<evidence type="ECO:0000313" key="1">
    <source>
        <dbReference type="EMBL" id="MDR6593612.1"/>
    </source>
</evidence>
<organism evidence="1 2">
    <name type="scientific">Saccharothrix longispora</name>
    <dbReference type="NCBI Taxonomy" id="33920"/>
    <lineage>
        <taxon>Bacteria</taxon>
        <taxon>Bacillati</taxon>
        <taxon>Actinomycetota</taxon>
        <taxon>Actinomycetes</taxon>
        <taxon>Pseudonocardiales</taxon>
        <taxon>Pseudonocardiaceae</taxon>
        <taxon>Saccharothrix</taxon>
    </lineage>
</organism>